<gene>
    <name evidence="2" type="ORF">H9645_02220</name>
</gene>
<accession>A0ABR8UFQ1</accession>
<proteinExistence type="predicted"/>
<feature type="transmembrane region" description="Helical" evidence="1">
    <location>
        <begin position="55"/>
        <end position="76"/>
    </location>
</feature>
<dbReference type="EMBL" id="JACSQJ010000001">
    <property type="protein sequence ID" value="MBD7986842.1"/>
    <property type="molecule type" value="Genomic_DNA"/>
</dbReference>
<feature type="transmembrane region" description="Helical" evidence="1">
    <location>
        <begin position="83"/>
        <end position="103"/>
    </location>
</feature>
<evidence type="ECO:0000313" key="3">
    <source>
        <dbReference type="Proteomes" id="UP000647183"/>
    </source>
</evidence>
<keyword evidence="3" id="KW-1185">Reference proteome</keyword>
<comment type="caution">
    <text evidence="2">The sequence shown here is derived from an EMBL/GenBank/DDBJ whole genome shotgun (WGS) entry which is preliminary data.</text>
</comment>
<feature type="transmembrane region" description="Helical" evidence="1">
    <location>
        <begin position="109"/>
        <end position="128"/>
    </location>
</feature>
<protein>
    <submittedName>
        <fullName evidence="2">Uncharacterized protein</fullName>
    </submittedName>
</protein>
<organism evidence="2 3">
    <name type="scientific">Luteimonas colneyensis</name>
    <dbReference type="NCBI Taxonomy" id="2762230"/>
    <lineage>
        <taxon>Bacteria</taxon>
        <taxon>Pseudomonadati</taxon>
        <taxon>Pseudomonadota</taxon>
        <taxon>Gammaproteobacteria</taxon>
        <taxon>Lysobacterales</taxon>
        <taxon>Lysobacteraceae</taxon>
        <taxon>Luteimonas</taxon>
    </lineage>
</organism>
<dbReference type="Proteomes" id="UP000647183">
    <property type="component" value="Unassembled WGS sequence"/>
</dbReference>
<evidence type="ECO:0000313" key="2">
    <source>
        <dbReference type="EMBL" id="MBD7986842.1"/>
    </source>
</evidence>
<reference evidence="2 3" key="1">
    <citation type="submission" date="2020-08" db="EMBL/GenBank/DDBJ databases">
        <title>A Genomic Blueprint of the Chicken Gut Microbiome.</title>
        <authorList>
            <person name="Gilroy R."/>
            <person name="Ravi A."/>
            <person name="Getino M."/>
            <person name="Pursley I."/>
            <person name="Horton D.L."/>
            <person name="Alikhan N.-F."/>
            <person name="Baker D."/>
            <person name="Gharbi K."/>
            <person name="Hall N."/>
            <person name="Watson M."/>
            <person name="Adriaenssens E.M."/>
            <person name="Foster-Nyarko E."/>
            <person name="Jarju S."/>
            <person name="Secka A."/>
            <person name="Antonio M."/>
            <person name="Oren A."/>
            <person name="Chaudhuri R."/>
            <person name="La Ragione R.M."/>
            <person name="Hildebrand F."/>
            <person name="Pallen M.J."/>
        </authorList>
    </citation>
    <scope>NUCLEOTIDE SEQUENCE [LARGE SCALE GENOMIC DNA]</scope>
    <source>
        <strain evidence="2 3">Sa2BVA3</strain>
    </source>
</reference>
<keyword evidence="1" id="KW-1133">Transmembrane helix</keyword>
<sequence length="141" mass="14439">MKHWVRNVAAVVAGLVVGSVVNMAIVAAGPAMVPPPAGVDTTTAEGIHLFQPKHFLSPFLAHALGTLAGAFVAFLVAGSRKAAFAWTIGVLFLAGGVAAAVMIPAPAWFIALDLLLAYLPMAWLAILVGRRLSASGSRADA</sequence>
<name>A0ABR8UFQ1_9GAMM</name>
<keyword evidence="1" id="KW-0812">Transmembrane</keyword>
<dbReference type="RefSeq" id="WP_191728091.1">
    <property type="nucleotide sequence ID" value="NZ_JACSQJ010000001.1"/>
</dbReference>
<evidence type="ECO:0000256" key="1">
    <source>
        <dbReference type="SAM" id="Phobius"/>
    </source>
</evidence>
<keyword evidence="1" id="KW-0472">Membrane</keyword>